<evidence type="ECO:0000313" key="1">
    <source>
        <dbReference type="EMBL" id="MBB4046343.1"/>
    </source>
</evidence>
<dbReference type="Gene3D" id="3.30.565.10">
    <property type="entry name" value="Histidine kinase-like ATPase, C-terminal domain"/>
    <property type="match status" value="1"/>
</dbReference>
<comment type="caution">
    <text evidence="1">The sequence shown here is derived from an EMBL/GenBank/DDBJ whole genome shotgun (WGS) entry which is preliminary data.</text>
</comment>
<evidence type="ECO:0000313" key="2">
    <source>
        <dbReference type="Proteomes" id="UP000560658"/>
    </source>
</evidence>
<sequence length="511" mass="58297">MKQINKVSIALKPSVYSTFRALNNTVSFTLGEYVDNAVQSYLDNKNALLSINPHYKLEIQITVDWTAKTILIVDNAAGIDANNYERAFEPAHVPLDVTGLNEFGMGMKTASVWLADKWCVYTKALWEPVERFTEFDLQKVTSEGKEELIVIEKSKPQNEHYTKIVLSGLSNHAPTPNQMDKIRRHLSSIYRKFIRNDEIDIVVNGEKLSYPNYEILCAPYHKTPDGENIVWRKDIDFELGNYKAKGFIALLKTMQNGANGLALLRRGRVIQGGGEEKYHPQVLCGQTGSPRYKRIFGELELDGFDVSFNKNGFRDEDDLYAFMEAIKQELTAPEFDLHGQAEYFRQKTKEDNTKIAKEITSTLKKETKPRELTKKVQEAETKVQNAQYVAQSETLIQKAETLDSHAEAFQLNGINYTLRVDLVTETATDTLYSVTQENTSQYDSANSKRIVCKINLAHPFFTRFDQFKRANNYQPIIAIFKSLALSEIMAPNRGTTFASNIRLLFNQYILK</sequence>
<proteinExistence type="predicted"/>
<keyword evidence="2" id="KW-1185">Reference proteome</keyword>
<gene>
    <name evidence="1" type="ORF">GGR06_004177</name>
</gene>
<dbReference type="Proteomes" id="UP000560658">
    <property type="component" value="Unassembled WGS sequence"/>
</dbReference>
<reference evidence="1" key="1">
    <citation type="submission" date="2020-08" db="EMBL/GenBank/DDBJ databases">
        <title>Genomic Encyclopedia of Type Strains, Phase IV (KMG-IV): sequencing the most valuable type-strain genomes for metagenomic binning, comparative biology and taxonomic classification.</title>
        <authorList>
            <person name="Goeker M."/>
        </authorList>
    </citation>
    <scope>NUCLEOTIDE SEQUENCE [LARGE SCALE GENOMIC DNA]</scope>
    <source>
        <strain evidence="1">DSM 105720</strain>
    </source>
</reference>
<protein>
    <recommendedName>
        <fullName evidence="3">ATP-binding protein</fullName>
    </recommendedName>
</protein>
<evidence type="ECO:0008006" key="3">
    <source>
        <dbReference type="Google" id="ProtNLM"/>
    </source>
</evidence>
<dbReference type="SUPFAM" id="SSF55874">
    <property type="entry name" value="ATPase domain of HSP90 chaperone/DNA topoisomerase II/histidine kinase"/>
    <property type="match status" value="1"/>
</dbReference>
<dbReference type="EMBL" id="JACIER010000029">
    <property type="protein sequence ID" value="MBB4046343.1"/>
    <property type="molecule type" value="Genomic_DNA"/>
</dbReference>
<dbReference type="Pfam" id="PF13589">
    <property type="entry name" value="HATPase_c_3"/>
    <property type="match status" value="1"/>
</dbReference>
<dbReference type="RefSeq" id="WP_044165573.1">
    <property type="nucleotide sequence ID" value="NZ_JACIER010000029.1"/>
</dbReference>
<dbReference type="AlphaFoldDB" id="A0A840DCE1"/>
<dbReference type="InterPro" id="IPR036890">
    <property type="entry name" value="HATPase_C_sf"/>
</dbReference>
<organism evidence="1 2">
    <name type="scientific">Bacteroides reticulotermitis</name>
    <dbReference type="NCBI Taxonomy" id="1133319"/>
    <lineage>
        <taxon>Bacteria</taxon>
        <taxon>Pseudomonadati</taxon>
        <taxon>Bacteroidota</taxon>
        <taxon>Bacteroidia</taxon>
        <taxon>Bacteroidales</taxon>
        <taxon>Bacteroidaceae</taxon>
        <taxon>Bacteroides</taxon>
    </lineage>
</organism>
<accession>A0A840DCE1</accession>
<name>A0A840DCE1_9BACE</name>